<keyword evidence="7" id="KW-0132">Cell division</keyword>
<dbReference type="AlphaFoldDB" id="A0A3A9AF48"/>
<dbReference type="GO" id="GO:0008658">
    <property type="term" value="F:penicillin binding"/>
    <property type="evidence" value="ECO:0007669"/>
    <property type="project" value="InterPro"/>
</dbReference>
<dbReference type="InterPro" id="IPR036138">
    <property type="entry name" value="PBP_dimer_sf"/>
</dbReference>
<dbReference type="Proteomes" id="UP000280696">
    <property type="component" value="Unassembled WGS sequence"/>
</dbReference>
<evidence type="ECO:0000259" key="5">
    <source>
        <dbReference type="Pfam" id="PF00905"/>
    </source>
</evidence>
<dbReference type="EMBL" id="RAYQ01000016">
    <property type="protein sequence ID" value="RKI90152.1"/>
    <property type="molecule type" value="Genomic_DNA"/>
</dbReference>
<dbReference type="Gene3D" id="3.40.710.10">
    <property type="entry name" value="DD-peptidase/beta-lactamase superfamily"/>
    <property type="match status" value="1"/>
</dbReference>
<evidence type="ECO:0000256" key="3">
    <source>
        <dbReference type="ARBA" id="ARBA00023136"/>
    </source>
</evidence>
<dbReference type="SUPFAM" id="SSF56601">
    <property type="entry name" value="beta-lactamase/transpeptidase-like"/>
    <property type="match status" value="1"/>
</dbReference>
<keyword evidence="3" id="KW-0472">Membrane</keyword>
<dbReference type="SUPFAM" id="SSF56519">
    <property type="entry name" value="Penicillin binding protein dimerisation domain"/>
    <property type="match status" value="1"/>
</dbReference>
<protein>
    <submittedName>
        <fullName evidence="7">Cell division protein FtsI</fullName>
    </submittedName>
</protein>
<evidence type="ECO:0000256" key="4">
    <source>
        <dbReference type="SAM" id="MobiDB-lite"/>
    </source>
</evidence>
<dbReference type="RefSeq" id="WP_120471130.1">
    <property type="nucleotide sequence ID" value="NZ_RAYQ01000016.1"/>
</dbReference>
<dbReference type="InterPro" id="IPR001460">
    <property type="entry name" value="PCN-bd_Tpept"/>
</dbReference>
<accession>A0A3A9AF48</accession>
<evidence type="ECO:0000256" key="2">
    <source>
        <dbReference type="ARBA" id="ARBA00007171"/>
    </source>
</evidence>
<name>A0A3A9AF48_9FIRM</name>
<evidence type="ECO:0000256" key="1">
    <source>
        <dbReference type="ARBA" id="ARBA00004370"/>
    </source>
</evidence>
<dbReference type="PANTHER" id="PTHR30627:SF1">
    <property type="entry name" value="PEPTIDOGLYCAN D,D-TRANSPEPTIDASE FTSI"/>
    <property type="match status" value="1"/>
</dbReference>
<dbReference type="Gene3D" id="3.90.1310.10">
    <property type="entry name" value="Penicillin-binding protein 2a (Domain 2)"/>
    <property type="match status" value="1"/>
</dbReference>
<proteinExistence type="inferred from homology"/>
<evidence type="ECO:0000259" key="6">
    <source>
        <dbReference type="Pfam" id="PF03717"/>
    </source>
</evidence>
<organism evidence="7 8">
    <name type="scientific">Parablautia intestinalis</name>
    <dbReference type="NCBI Taxonomy" id="2320100"/>
    <lineage>
        <taxon>Bacteria</taxon>
        <taxon>Bacillati</taxon>
        <taxon>Bacillota</taxon>
        <taxon>Clostridia</taxon>
        <taxon>Lachnospirales</taxon>
        <taxon>Lachnospiraceae</taxon>
        <taxon>Parablautia</taxon>
    </lineage>
</organism>
<comment type="similarity">
    <text evidence="2">Belongs to the transpeptidase family.</text>
</comment>
<gene>
    <name evidence="7" type="ORF">D7V94_14910</name>
</gene>
<dbReference type="PANTHER" id="PTHR30627">
    <property type="entry name" value="PEPTIDOGLYCAN D,D-TRANSPEPTIDASE"/>
    <property type="match status" value="1"/>
</dbReference>
<dbReference type="Pfam" id="PF03717">
    <property type="entry name" value="PBP_dimer"/>
    <property type="match status" value="1"/>
</dbReference>
<dbReference type="OrthoDB" id="9804124at2"/>
<dbReference type="InterPro" id="IPR005311">
    <property type="entry name" value="PBP_dimer"/>
</dbReference>
<evidence type="ECO:0000313" key="7">
    <source>
        <dbReference type="EMBL" id="RKI90152.1"/>
    </source>
</evidence>
<dbReference type="InterPro" id="IPR012338">
    <property type="entry name" value="Beta-lactam/transpept-like"/>
</dbReference>
<comment type="subcellular location">
    <subcellularLocation>
        <location evidence="1">Membrane</location>
    </subcellularLocation>
</comment>
<dbReference type="GO" id="GO:0071555">
    <property type="term" value="P:cell wall organization"/>
    <property type="evidence" value="ECO:0007669"/>
    <property type="project" value="TreeGrafter"/>
</dbReference>
<dbReference type="Pfam" id="PF00905">
    <property type="entry name" value="Transpeptidase"/>
    <property type="match status" value="1"/>
</dbReference>
<reference evidence="7 8" key="1">
    <citation type="submission" date="2018-09" db="EMBL/GenBank/DDBJ databases">
        <title>Murine metabolic-syndrome-specific gut microbial biobank.</title>
        <authorList>
            <person name="Liu C."/>
        </authorList>
    </citation>
    <scope>NUCLEOTIDE SEQUENCE [LARGE SCALE GENOMIC DNA]</scope>
    <source>
        <strain evidence="7 8">0.1xD8-82</strain>
    </source>
</reference>
<feature type="region of interest" description="Disordered" evidence="4">
    <location>
        <begin position="644"/>
        <end position="750"/>
    </location>
</feature>
<feature type="compositionally biased region" description="Pro residues" evidence="4">
    <location>
        <begin position="739"/>
        <end position="750"/>
    </location>
</feature>
<feature type="domain" description="Penicillin-binding protein transpeptidase" evidence="5">
    <location>
        <begin position="269"/>
        <end position="615"/>
    </location>
</feature>
<feature type="compositionally biased region" description="Acidic residues" evidence="4">
    <location>
        <begin position="664"/>
        <end position="681"/>
    </location>
</feature>
<dbReference type="GO" id="GO:0051301">
    <property type="term" value="P:cell division"/>
    <property type="evidence" value="ECO:0007669"/>
    <property type="project" value="UniProtKB-KW"/>
</dbReference>
<keyword evidence="7" id="KW-0131">Cell cycle</keyword>
<feature type="compositionally biased region" description="Low complexity" evidence="4">
    <location>
        <begin position="651"/>
        <end position="663"/>
    </location>
</feature>
<keyword evidence="8" id="KW-1185">Reference proteome</keyword>
<sequence length="750" mass="82831">MSKKRFSKLTIKMQKKLVVLFMFILLAFIGLTYRLFTITRDNGERYKKVVLSQQRYDSKTLPFKRGTIYDANGSVLASSEKVYNVILDAVAITDEKGKYLEPTLNALRSELGIETSDVRTYIEQNSETSRYRVLARRMEYEEIQSFVELQNAEDSLIRGIWFEEEYKRVYPGNSLACDVIGFTTSDNVGSYGLEEYYNDVLSGTPGREYGYLNNDSNLERTTIPAEDGNSIVSTIDSNVQRIVEKYLKKFDDEYKDNAHDGNGSRNTGCIIMDVNSGEVIAMAGYPVYNLNDTRNTDALIGMPILDENDKVTGEYINEENLSSITSDPDVFYRHLNALWKNFCINDTYEPGSVSKPLTVAAGIESGSITGNESFNCEGKLEIGGHEIRCHNRYGDGYLTVSEAVERSCNVNMMYIAQKTGRETFLDFQHIFNIGLKTNIDLAGEARTASLVYTKDNMGPTDLATNSFGQGYNATMIEMMAAFCSLINGGYYYEPHMVSKIISPSGATVQNIEPRILKQTISETTSAKIREMCNLVVSGEHGTGVTARPAGYMIGGKTGTAETLPRGNKEYVVSFLGYAPIDDPQIAIYVVVDRPNVPGNVMDDAKFATRIVRSILTEVLPYEGIFMTEELTDKERAELEELQLEIMTPPVTEGNGEQEPQGTEGENENPEGTPEDEAEGEGATENPPQDAASTPGIWTTFPIDPETGYAIDPETGDYVDPNTGAVLGGSYDDGVSPGGTPSPEPSATPEE</sequence>
<dbReference type="GO" id="GO:0005886">
    <property type="term" value="C:plasma membrane"/>
    <property type="evidence" value="ECO:0007669"/>
    <property type="project" value="TreeGrafter"/>
</dbReference>
<comment type="caution">
    <text evidence="7">The sequence shown here is derived from an EMBL/GenBank/DDBJ whole genome shotgun (WGS) entry which is preliminary data.</text>
</comment>
<dbReference type="InterPro" id="IPR050515">
    <property type="entry name" value="Beta-lactam/transpept"/>
</dbReference>
<evidence type="ECO:0000313" key="8">
    <source>
        <dbReference type="Proteomes" id="UP000280696"/>
    </source>
</evidence>
<feature type="domain" description="Penicillin-binding protein dimerisation" evidence="6">
    <location>
        <begin position="64"/>
        <end position="219"/>
    </location>
</feature>